<dbReference type="AlphaFoldDB" id="A0A448WL83"/>
<keyword evidence="2" id="KW-0732">Signal</keyword>
<proteinExistence type="predicted"/>
<evidence type="ECO:0000313" key="3">
    <source>
        <dbReference type="EMBL" id="VEL14622.1"/>
    </source>
</evidence>
<accession>A0A448WL83</accession>
<dbReference type="EMBL" id="CAAALY010021781">
    <property type="protein sequence ID" value="VEL14622.1"/>
    <property type="molecule type" value="Genomic_DNA"/>
</dbReference>
<sequence length="233" mass="24878">MPYSLLRGLVHFLAEILFVALDLPSSFPSLLTSHTLSNQHLAKSTVPLHSEVPRGCQSETRSLADLNPLVDPPVPLSDASTFLGPHSTQLSSPPSCPSTSGQDKLSSCPSPALMGTLGPFLEDLFSTCADLLCLLDMAEGLHHSPTNTADHASVHQSSNFGAPITSAPERQKKKLVGRDVDVLVYPTNSIRRVQASFFSQLLLVPFNTAAAAAANFLSTVQTFRAKHNVVIIA</sequence>
<evidence type="ECO:0000256" key="2">
    <source>
        <dbReference type="SAM" id="SignalP"/>
    </source>
</evidence>
<dbReference type="Proteomes" id="UP000784294">
    <property type="component" value="Unassembled WGS sequence"/>
</dbReference>
<comment type="caution">
    <text evidence="3">The sequence shown here is derived from an EMBL/GenBank/DDBJ whole genome shotgun (WGS) entry which is preliminary data.</text>
</comment>
<reference evidence="3" key="1">
    <citation type="submission" date="2018-11" db="EMBL/GenBank/DDBJ databases">
        <authorList>
            <consortium name="Pathogen Informatics"/>
        </authorList>
    </citation>
    <scope>NUCLEOTIDE SEQUENCE</scope>
</reference>
<feature type="region of interest" description="Disordered" evidence="1">
    <location>
        <begin position="77"/>
        <end position="107"/>
    </location>
</feature>
<evidence type="ECO:0000256" key="1">
    <source>
        <dbReference type="SAM" id="MobiDB-lite"/>
    </source>
</evidence>
<organism evidence="3 4">
    <name type="scientific">Protopolystoma xenopodis</name>
    <dbReference type="NCBI Taxonomy" id="117903"/>
    <lineage>
        <taxon>Eukaryota</taxon>
        <taxon>Metazoa</taxon>
        <taxon>Spiralia</taxon>
        <taxon>Lophotrochozoa</taxon>
        <taxon>Platyhelminthes</taxon>
        <taxon>Monogenea</taxon>
        <taxon>Polyopisthocotylea</taxon>
        <taxon>Polystomatidea</taxon>
        <taxon>Polystomatidae</taxon>
        <taxon>Protopolystoma</taxon>
    </lineage>
</organism>
<feature type="chain" id="PRO_5019534923" evidence="2">
    <location>
        <begin position="22"/>
        <end position="233"/>
    </location>
</feature>
<feature type="signal peptide" evidence="2">
    <location>
        <begin position="1"/>
        <end position="21"/>
    </location>
</feature>
<protein>
    <submittedName>
        <fullName evidence="3">Uncharacterized protein</fullName>
    </submittedName>
</protein>
<gene>
    <name evidence="3" type="ORF">PXEA_LOCUS8062</name>
</gene>
<evidence type="ECO:0000313" key="4">
    <source>
        <dbReference type="Proteomes" id="UP000784294"/>
    </source>
</evidence>
<feature type="compositionally biased region" description="Polar residues" evidence="1">
    <location>
        <begin position="86"/>
        <end position="107"/>
    </location>
</feature>
<name>A0A448WL83_9PLAT</name>
<keyword evidence="4" id="KW-1185">Reference proteome</keyword>